<dbReference type="AlphaFoldDB" id="A0A417Y9Z8"/>
<dbReference type="EMBL" id="QWEH01000024">
    <property type="protein sequence ID" value="RHW29520.1"/>
    <property type="molecule type" value="Genomic_DNA"/>
</dbReference>
<evidence type="ECO:0000256" key="1">
    <source>
        <dbReference type="SAM" id="Phobius"/>
    </source>
</evidence>
<gene>
    <name evidence="2" type="ORF">D1B32_21860</name>
</gene>
<sequence length="151" mass="18037">MKSWISFLIPEDEYKEKKMLYFFSEGAILLFLFLITMIICNKYFDLNLDMVLMFCIAVFLIYVFGRYILSGIEYTDIATEQAYKKELKVICIKTINFVVIFMLLYFIFTGLPSNQMEWIEILGLLLSLSFLWFFTSFISLKRSYMKNKELL</sequence>
<organism evidence="2 3">
    <name type="scientific">Oceanobacillus profundus</name>
    <dbReference type="NCBI Taxonomy" id="372463"/>
    <lineage>
        <taxon>Bacteria</taxon>
        <taxon>Bacillati</taxon>
        <taxon>Bacillota</taxon>
        <taxon>Bacilli</taxon>
        <taxon>Bacillales</taxon>
        <taxon>Bacillaceae</taxon>
        <taxon>Oceanobacillus</taxon>
    </lineage>
</organism>
<keyword evidence="1" id="KW-0472">Membrane</keyword>
<evidence type="ECO:0000313" key="2">
    <source>
        <dbReference type="EMBL" id="RHW29520.1"/>
    </source>
</evidence>
<feature type="transmembrane region" description="Helical" evidence="1">
    <location>
        <begin position="50"/>
        <end position="69"/>
    </location>
</feature>
<dbReference type="OrthoDB" id="2429113at2"/>
<reference evidence="2 3" key="1">
    <citation type="journal article" date="2007" name="Int. J. Syst. Evol. Microbiol.">
        <title>Oceanobacillus profundus sp. nov., isolated from a deep-sea sediment core.</title>
        <authorList>
            <person name="Kim Y.G."/>
            <person name="Choi D.H."/>
            <person name="Hyun S."/>
            <person name="Cho B.C."/>
        </authorList>
    </citation>
    <scope>NUCLEOTIDE SEQUENCE [LARGE SCALE GENOMIC DNA]</scope>
    <source>
        <strain evidence="2 3">DSM 18246</strain>
    </source>
</reference>
<comment type="caution">
    <text evidence="2">The sequence shown here is derived from an EMBL/GenBank/DDBJ whole genome shotgun (WGS) entry which is preliminary data.</text>
</comment>
<keyword evidence="1" id="KW-0812">Transmembrane</keyword>
<protein>
    <submittedName>
        <fullName evidence="2">DUF3278 domain-containing protein</fullName>
    </submittedName>
</protein>
<accession>A0A417Y9Z8</accession>
<feature type="transmembrane region" description="Helical" evidence="1">
    <location>
        <begin position="20"/>
        <end position="44"/>
    </location>
</feature>
<dbReference type="RefSeq" id="WP_095313792.1">
    <property type="nucleotide sequence ID" value="NZ_JAMAWL010000003.1"/>
</dbReference>
<keyword evidence="3" id="KW-1185">Reference proteome</keyword>
<evidence type="ECO:0000313" key="3">
    <source>
        <dbReference type="Proteomes" id="UP000285456"/>
    </source>
</evidence>
<feature type="transmembrane region" description="Helical" evidence="1">
    <location>
        <begin position="121"/>
        <end position="140"/>
    </location>
</feature>
<proteinExistence type="predicted"/>
<name>A0A417Y9Z8_9BACI</name>
<feature type="transmembrane region" description="Helical" evidence="1">
    <location>
        <begin position="90"/>
        <end position="109"/>
    </location>
</feature>
<keyword evidence="1" id="KW-1133">Transmembrane helix</keyword>
<dbReference type="Proteomes" id="UP000285456">
    <property type="component" value="Unassembled WGS sequence"/>
</dbReference>